<sequence>MYSATHEDEEIPQEDDEDLSSSDDKVSKEIQPPGMKRRQRLKELHYFVEKQLQKRLYKSWDTIEIAFTSSGDLTVSQIVKFLQLSDVQLSTADAAKVQNILEKHAQDVQAVQAAEQLEAELANGEIISEPGRSIVHTISKPGKSTALSYEAFRNIFHTNDNQEAVKWKREFDREKIRQRREKEIYEKELAALEEKVKKRLAESAKHMIEILAQFRCNPIAIPWENNGQRLELRAQLFETIFTKPQRRHLPQQQTMSLTAPDSSVPASTSVVPDKLNVKLVESALLQKYSRNGHFEAIEVVPAAYIYHDFVADCIKKSVQDYWKRCESDLWPERQMIFRFRLKKQVFQEWRRFTKHAEILRQFVMRKFVAWKYFTRKLHEHYEFIRISFWPFYVWKRHLQQQIIARGKSAFLKNVVLTYIQLRHFRAFKVRYQRKQWNKRHVARLVKKKSNQALLLCWAAWKARIQSRVTIHRLWKSRGHVLQHLHRLYMVKVTFFLWRYFAILKRDLERRRFKCLGDLKTKSKAIHGQQQPNWSGYSQAPRKQHGASRYPFVTGSSGQHLPASASVPRMLAKTGEMVSFRGIDLSIPAGQIDGSVTDDDDFDAELDDGVESNDRSFSSTSSSGTSNVPSLTRIMETDLGQNIKRKSRLYDLCLALYLKCREQDRRKMVENVIIFRRIGRRFLSSLKKQVNHGKKNRLASDLGGFRVLHQRFRQWMIGTLFKDHLANRDDKIEAPTEDNDLREDTTGRAVLHWRRDREWRQIGIEQNPIRAQQLRQDLLNILANDSRRTDEIYEREMTLKRKQQSEDSFLRKETGATLKVKSTQMQQSQQILRTRGHRMHDVLDRVFDDLLQQKMRYQLRSSFRSLRVVVVMKYTAMLCRRAQLRNWLRLCNRFIYWEKHMQSLYRLKLKYHVFQTLLKHAIWKWKFQTPGLSLKLQQRCALINKYEHFLEKCNLLDGSLASSRLALTRYSPANSFHGVFFRWVQYTQFAHANRIIVRLARQKKEIWMLQSVFHVLKYFVKQKYTFELRNHQQPFLLRQSVADLDAYHCKIIALKAQLPTTQLKTKLAIKREILLQAATGSPTLKQLFQEHEDEVRRRLHLENRLMFGAYSDRKIHNYAERSSPLFGASVGRVFVYEKAPPYGSISDIAVICGKKVDGISLVVKTNASMSYEGALHGNPFGTRDVFSLSRGEALISIEGFASQTLYGLRFGTSSGRLSKWYGLCDKGTKFDIRSEYAAKREEIVGLFGYVDGTSVHALGAVFRHTTFKNIFEGLWLQSDHPQQQQGGSGPQRSGSDEVSLCDRQFSYFLQVRTCDVLTAMKRAHRLALRAQRMTFLPSSLTRTRILMGIMRWFFNSLSHGLVHNTTREEEGKLILQDGMNQRASGEKNLQEGLRAMEFVDSFRDDDHQLNTATLGAKKVAELREMLEQTQHKITLGKKLIDDGQAAILVGRSILPHLPMTRRMMSAIREMYKVVQTKDYIDQMDPDVRAILLVGDDGVQQDALLSASIDMD</sequence>
<feature type="region of interest" description="Disordered" evidence="2">
    <location>
        <begin position="523"/>
        <end position="542"/>
    </location>
</feature>
<accession>K3WAX8</accession>
<feature type="compositionally biased region" description="Polar residues" evidence="2">
    <location>
        <begin position="527"/>
        <end position="537"/>
    </location>
</feature>
<dbReference type="EMBL" id="GL376634">
    <property type="status" value="NOT_ANNOTATED_CDS"/>
    <property type="molecule type" value="Genomic_DNA"/>
</dbReference>
<evidence type="ECO:0000256" key="1">
    <source>
        <dbReference type="SAM" id="Coils"/>
    </source>
</evidence>
<dbReference type="HOGENOM" id="CLU_242551_0_0_1"/>
<feature type="domain" description="Jacalin-type lectin" evidence="3">
    <location>
        <begin position="1119"/>
        <end position="1263"/>
    </location>
</feature>
<feature type="coiled-coil region" evidence="1">
    <location>
        <begin position="168"/>
        <end position="202"/>
    </location>
</feature>
<evidence type="ECO:0000256" key="2">
    <source>
        <dbReference type="SAM" id="MobiDB-lite"/>
    </source>
</evidence>
<dbReference type="Proteomes" id="UP000019132">
    <property type="component" value="Unassembled WGS sequence"/>
</dbReference>
<dbReference type="SUPFAM" id="SSF51101">
    <property type="entry name" value="Mannose-binding lectins"/>
    <property type="match status" value="1"/>
</dbReference>
<name>K3WAX8_GLOUD</name>
<feature type="compositionally biased region" description="Low complexity" evidence="2">
    <location>
        <begin position="614"/>
        <end position="628"/>
    </location>
</feature>
<dbReference type="EnsemblProtists" id="PYU1_T002119">
    <property type="protein sequence ID" value="PYU1_T002119"/>
    <property type="gene ID" value="PYU1_G002117"/>
</dbReference>
<proteinExistence type="predicted"/>
<dbReference type="Gene3D" id="2.100.10.30">
    <property type="entry name" value="Jacalin-like lectin domain"/>
    <property type="match status" value="1"/>
</dbReference>
<feature type="region of interest" description="Disordered" evidence="2">
    <location>
        <begin position="602"/>
        <end position="628"/>
    </location>
</feature>
<feature type="region of interest" description="Disordered" evidence="2">
    <location>
        <begin position="1"/>
        <end position="35"/>
    </location>
</feature>
<protein>
    <recommendedName>
        <fullName evidence="3">Jacalin-type lectin domain-containing protein</fullName>
    </recommendedName>
</protein>
<dbReference type="InterPro" id="IPR036404">
    <property type="entry name" value="Jacalin-like_lectin_dom_sf"/>
</dbReference>
<dbReference type="SMART" id="SM00915">
    <property type="entry name" value="Jacalin"/>
    <property type="match status" value="1"/>
</dbReference>
<keyword evidence="1" id="KW-0175">Coiled coil</keyword>
<dbReference type="InParanoid" id="K3WAX8"/>
<evidence type="ECO:0000313" key="4">
    <source>
        <dbReference type="EnsemblProtists" id="PYU1_T002119"/>
    </source>
</evidence>
<reference evidence="4" key="3">
    <citation type="submission" date="2015-02" db="UniProtKB">
        <authorList>
            <consortium name="EnsemblProtists"/>
        </authorList>
    </citation>
    <scope>IDENTIFICATION</scope>
    <source>
        <strain evidence="4">DAOM BR144</strain>
    </source>
</reference>
<feature type="compositionally biased region" description="Acidic residues" evidence="2">
    <location>
        <begin position="7"/>
        <end position="21"/>
    </location>
</feature>
<dbReference type="eggNOG" id="ENOG502RRF3">
    <property type="taxonomic scope" value="Eukaryota"/>
</dbReference>
<evidence type="ECO:0000313" key="5">
    <source>
        <dbReference type="Proteomes" id="UP000019132"/>
    </source>
</evidence>
<reference evidence="5" key="2">
    <citation type="submission" date="2010-04" db="EMBL/GenBank/DDBJ databases">
        <authorList>
            <person name="Buell R."/>
            <person name="Hamilton J."/>
            <person name="Hostetler J."/>
        </authorList>
    </citation>
    <scope>NUCLEOTIDE SEQUENCE [LARGE SCALE GENOMIC DNA]</scope>
    <source>
        <strain evidence="5">DAOM:BR144</strain>
    </source>
</reference>
<dbReference type="VEuPathDB" id="FungiDB:PYU1_G002117"/>
<evidence type="ECO:0000259" key="3">
    <source>
        <dbReference type="PROSITE" id="PS51752"/>
    </source>
</evidence>
<reference evidence="5" key="1">
    <citation type="journal article" date="2010" name="Genome Biol.">
        <title>Genome sequence of the necrotrophic plant pathogen Pythium ultimum reveals original pathogenicity mechanisms and effector repertoire.</title>
        <authorList>
            <person name="Levesque C.A."/>
            <person name="Brouwer H."/>
            <person name="Cano L."/>
            <person name="Hamilton J.P."/>
            <person name="Holt C."/>
            <person name="Huitema E."/>
            <person name="Raffaele S."/>
            <person name="Robideau G.P."/>
            <person name="Thines M."/>
            <person name="Win J."/>
            <person name="Zerillo M.M."/>
            <person name="Beakes G.W."/>
            <person name="Boore J.L."/>
            <person name="Busam D."/>
            <person name="Dumas B."/>
            <person name="Ferriera S."/>
            <person name="Fuerstenberg S.I."/>
            <person name="Gachon C.M."/>
            <person name="Gaulin E."/>
            <person name="Govers F."/>
            <person name="Grenville-Briggs L."/>
            <person name="Horner N."/>
            <person name="Hostetler J."/>
            <person name="Jiang R.H."/>
            <person name="Johnson J."/>
            <person name="Krajaejun T."/>
            <person name="Lin H."/>
            <person name="Meijer H.J."/>
            <person name="Moore B."/>
            <person name="Morris P."/>
            <person name="Phuntmart V."/>
            <person name="Puiu D."/>
            <person name="Shetty J."/>
            <person name="Stajich J.E."/>
            <person name="Tripathy S."/>
            <person name="Wawra S."/>
            <person name="van West P."/>
            <person name="Whitty B.R."/>
            <person name="Coutinho P.M."/>
            <person name="Henrissat B."/>
            <person name="Martin F."/>
            <person name="Thomas P.D."/>
            <person name="Tyler B.M."/>
            <person name="De Vries R.P."/>
            <person name="Kamoun S."/>
            <person name="Yandell M."/>
            <person name="Tisserat N."/>
            <person name="Buell C.R."/>
        </authorList>
    </citation>
    <scope>NUCLEOTIDE SEQUENCE</scope>
    <source>
        <strain evidence="5">DAOM:BR144</strain>
    </source>
</reference>
<dbReference type="Pfam" id="PF01419">
    <property type="entry name" value="Jacalin"/>
    <property type="match status" value="1"/>
</dbReference>
<dbReference type="OMA" id="FWPFYVW"/>
<keyword evidence="5" id="KW-1185">Reference proteome</keyword>
<dbReference type="PROSITE" id="PS51752">
    <property type="entry name" value="JACALIN_LECTIN"/>
    <property type="match status" value="1"/>
</dbReference>
<dbReference type="InterPro" id="IPR001229">
    <property type="entry name" value="Jacalin-like_lectin_dom"/>
</dbReference>
<organism evidence="4 5">
    <name type="scientific">Globisporangium ultimum (strain ATCC 200006 / CBS 805.95 / DAOM BR144)</name>
    <name type="common">Pythium ultimum</name>
    <dbReference type="NCBI Taxonomy" id="431595"/>
    <lineage>
        <taxon>Eukaryota</taxon>
        <taxon>Sar</taxon>
        <taxon>Stramenopiles</taxon>
        <taxon>Oomycota</taxon>
        <taxon>Peronosporomycetes</taxon>
        <taxon>Pythiales</taxon>
        <taxon>Pythiaceae</taxon>
        <taxon>Globisporangium</taxon>
    </lineage>
</organism>